<gene>
    <name evidence="1" type="ORF">LCGC14_1151700</name>
</gene>
<proteinExistence type="predicted"/>
<evidence type="ECO:0000313" key="1">
    <source>
        <dbReference type="EMBL" id="KKM99053.1"/>
    </source>
</evidence>
<dbReference type="EMBL" id="LAZR01005544">
    <property type="protein sequence ID" value="KKM99053.1"/>
    <property type="molecule type" value="Genomic_DNA"/>
</dbReference>
<sequence>MAHISSAPEGGKFRATAAAAIDATAAIWGGAAGSLSFVCVSVNGSGELILSTAVLCDGVIDVTEGRRESATGLANFRQVIGGKRYTVIKRGQAQEIADGTLAAGDRLYAVAAGDVRVGIGGGVGAIFVGIVLEDPTVRDGNGLYLDIDINGDVVGTV</sequence>
<reference evidence="1" key="1">
    <citation type="journal article" date="2015" name="Nature">
        <title>Complex archaea that bridge the gap between prokaryotes and eukaryotes.</title>
        <authorList>
            <person name="Spang A."/>
            <person name="Saw J.H."/>
            <person name="Jorgensen S.L."/>
            <person name="Zaremba-Niedzwiedzka K."/>
            <person name="Martijn J."/>
            <person name="Lind A.E."/>
            <person name="van Eijk R."/>
            <person name="Schleper C."/>
            <person name="Guy L."/>
            <person name="Ettema T.J."/>
        </authorList>
    </citation>
    <scope>NUCLEOTIDE SEQUENCE</scope>
</reference>
<dbReference type="AlphaFoldDB" id="A0A0F9M061"/>
<name>A0A0F9M061_9ZZZZ</name>
<comment type="caution">
    <text evidence="1">The sequence shown here is derived from an EMBL/GenBank/DDBJ whole genome shotgun (WGS) entry which is preliminary data.</text>
</comment>
<organism evidence="1">
    <name type="scientific">marine sediment metagenome</name>
    <dbReference type="NCBI Taxonomy" id="412755"/>
    <lineage>
        <taxon>unclassified sequences</taxon>
        <taxon>metagenomes</taxon>
        <taxon>ecological metagenomes</taxon>
    </lineage>
</organism>
<protein>
    <submittedName>
        <fullName evidence="1">Uncharacterized protein</fullName>
    </submittedName>
</protein>
<accession>A0A0F9M061</accession>